<reference evidence="2" key="1">
    <citation type="journal article" date="2024" name="Front. Bioeng. Biotechnol.">
        <title>Genome-scale model development and genomic sequencing of the oleaginous clade Lipomyces.</title>
        <authorList>
            <person name="Czajka J.J."/>
            <person name="Han Y."/>
            <person name="Kim J."/>
            <person name="Mondo S.J."/>
            <person name="Hofstad B.A."/>
            <person name="Robles A."/>
            <person name="Haridas S."/>
            <person name="Riley R."/>
            <person name="LaButti K."/>
            <person name="Pangilinan J."/>
            <person name="Andreopoulos W."/>
            <person name="Lipzen A."/>
            <person name="Yan J."/>
            <person name="Wang M."/>
            <person name="Ng V."/>
            <person name="Grigoriev I.V."/>
            <person name="Spatafora J.W."/>
            <person name="Magnuson J.K."/>
            <person name="Baker S.E."/>
            <person name="Pomraning K.R."/>
        </authorList>
    </citation>
    <scope>NUCLEOTIDE SEQUENCE [LARGE SCALE GENOMIC DNA]</scope>
    <source>
        <strain evidence="2">CBS 10300</strain>
    </source>
</reference>
<gene>
    <name evidence="1" type="ORF">V1517DRAFT_331201</name>
</gene>
<evidence type="ECO:0000313" key="1">
    <source>
        <dbReference type="EMBL" id="KAK9319844.1"/>
    </source>
</evidence>
<name>A0ACC3TFA0_9ASCO</name>
<keyword evidence="2" id="KW-1185">Reference proteome</keyword>
<protein>
    <submittedName>
        <fullName evidence="1">Uncharacterized protein</fullName>
    </submittedName>
</protein>
<accession>A0ACC3TFA0</accession>
<evidence type="ECO:0000313" key="2">
    <source>
        <dbReference type="Proteomes" id="UP001489719"/>
    </source>
</evidence>
<organism evidence="1 2">
    <name type="scientific">Lipomyces orientalis</name>
    <dbReference type="NCBI Taxonomy" id="1233043"/>
    <lineage>
        <taxon>Eukaryota</taxon>
        <taxon>Fungi</taxon>
        <taxon>Dikarya</taxon>
        <taxon>Ascomycota</taxon>
        <taxon>Saccharomycotina</taxon>
        <taxon>Lipomycetes</taxon>
        <taxon>Lipomycetales</taxon>
        <taxon>Lipomycetaceae</taxon>
        <taxon>Lipomyces</taxon>
    </lineage>
</organism>
<sequence>MESFIISPDMSRFISQSRFASYSSRPIVPGVEYESILQEASLDSGAVVTLPDWRCHPSNERHIGLVPTLHIQPRGKRVSLAATSAPAAEFSPETQIIEDQNYVFGDETRFGMTLDISRATYLSPEGKGDNGLHYKEPKLSLFESSMSSTVEQYHIDNVRMDVHPELDPMNPVIVQSNKRRRGRPRSISQHSKAERRRAQIRDAQRTYRERKEKTIADLKAQISKLQSAIDSMKVAFFELYNDGRQVAIRHRDSNFIETLTNVAVKILEASKEVDIDMEIAHLSLLEGQYKGSHVDVGQSSNRNSSSPEVDPIKNGSEFLDLAIRLPSLSEYFKLQPLLQRRELFH</sequence>
<comment type="caution">
    <text evidence="1">The sequence shown here is derived from an EMBL/GenBank/DDBJ whole genome shotgun (WGS) entry which is preliminary data.</text>
</comment>
<proteinExistence type="predicted"/>
<dbReference type="Proteomes" id="UP001489719">
    <property type="component" value="Unassembled WGS sequence"/>
</dbReference>
<dbReference type="EMBL" id="MU970158">
    <property type="protein sequence ID" value="KAK9319844.1"/>
    <property type="molecule type" value="Genomic_DNA"/>
</dbReference>